<dbReference type="SUPFAM" id="SSF158472">
    <property type="entry name" value="HAMP domain-like"/>
    <property type="match status" value="1"/>
</dbReference>
<dbReference type="GO" id="GO:0005886">
    <property type="term" value="C:plasma membrane"/>
    <property type="evidence" value="ECO:0007669"/>
    <property type="project" value="UniProtKB-SubCell"/>
</dbReference>
<dbReference type="PATRIC" id="fig|44252.3.peg.4015"/>
<keyword evidence="14" id="KW-1185">Reference proteome</keyword>
<keyword evidence="11" id="KW-0812">Transmembrane</keyword>
<evidence type="ECO:0000256" key="10">
    <source>
        <dbReference type="SAM" id="MobiDB-lite"/>
    </source>
</evidence>
<keyword evidence="9 11" id="KW-0472">Membrane</keyword>
<evidence type="ECO:0000256" key="8">
    <source>
        <dbReference type="ARBA" id="ARBA00023012"/>
    </source>
</evidence>
<keyword evidence="7" id="KW-0418">Kinase</keyword>
<dbReference type="Gene3D" id="3.30.565.10">
    <property type="entry name" value="Histidine kinase-like ATPase, C-terminal domain"/>
    <property type="match status" value="1"/>
</dbReference>
<dbReference type="EMBL" id="JMQA01000036">
    <property type="protein sequence ID" value="KFN07043.1"/>
    <property type="molecule type" value="Genomic_DNA"/>
</dbReference>
<feature type="region of interest" description="Disordered" evidence="10">
    <location>
        <begin position="585"/>
        <end position="641"/>
    </location>
</feature>
<evidence type="ECO:0000259" key="12">
    <source>
        <dbReference type="PROSITE" id="PS50885"/>
    </source>
</evidence>
<dbReference type="InterPro" id="IPR003594">
    <property type="entry name" value="HATPase_dom"/>
</dbReference>
<dbReference type="PROSITE" id="PS50885">
    <property type="entry name" value="HAMP"/>
    <property type="match status" value="1"/>
</dbReference>
<comment type="caution">
    <text evidence="13">The sequence shown here is derived from an EMBL/GenBank/DDBJ whole genome shotgun (WGS) entry which is preliminary data.</text>
</comment>
<feature type="transmembrane region" description="Helical" evidence="11">
    <location>
        <begin position="12"/>
        <end position="35"/>
    </location>
</feature>
<accession>A0A090Z9J7</accession>
<evidence type="ECO:0000313" key="13">
    <source>
        <dbReference type="EMBL" id="KFN07043.1"/>
    </source>
</evidence>
<evidence type="ECO:0000256" key="1">
    <source>
        <dbReference type="ARBA" id="ARBA00000085"/>
    </source>
</evidence>
<dbReference type="PANTHER" id="PTHR34220">
    <property type="entry name" value="SENSOR HISTIDINE KINASE YPDA"/>
    <property type="match status" value="1"/>
</dbReference>
<dbReference type="EC" id="2.7.13.3" evidence="3"/>
<evidence type="ECO:0000256" key="6">
    <source>
        <dbReference type="ARBA" id="ARBA00022679"/>
    </source>
</evidence>
<keyword evidence="8" id="KW-0902">Two-component regulatory system</keyword>
<dbReference type="AlphaFoldDB" id="A0A090Z9J7"/>
<dbReference type="SMART" id="SM00304">
    <property type="entry name" value="HAMP"/>
    <property type="match status" value="1"/>
</dbReference>
<dbReference type="InterPro" id="IPR010559">
    <property type="entry name" value="Sig_transdc_His_kin_internal"/>
</dbReference>
<feature type="transmembrane region" description="Helical" evidence="11">
    <location>
        <begin position="293"/>
        <end position="315"/>
    </location>
</feature>
<dbReference type="CDD" id="cd06225">
    <property type="entry name" value="HAMP"/>
    <property type="match status" value="1"/>
</dbReference>
<dbReference type="InterPro" id="IPR004358">
    <property type="entry name" value="Sig_transdc_His_kin-like_C"/>
</dbReference>
<evidence type="ECO:0000256" key="11">
    <source>
        <dbReference type="SAM" id="Phobius"/>
    </source>
</evidence>
<keyword evidence="5" id="KW-0597">Phosphoprotein</keyword>
<evidence type="ECO:0000256" key="2">
    <source>
        <dbReference type="ARBA" id="ARBA00004651"/>
    </source>
</evidence>
<dbReference type="RefSeq" id="WP_036626445.1">
    <property type="nucleotide sequence ID" value="NZ_BGML01000007.1"/>
</dbReference>
<dbReference type="SUPFAM" id="SSF55874">
    <property type="entry name" value="ATPase domain of HSP90 chaperone/DNA topoisomerase II/histidine kinase"/>
    <property type="match status" value="2"/>
</dbReference>
<keyword evidence="4" id="KW-1003">Cell membrane</keyword>
<evidence type="ECO:0000256" key="7">
    <source>
        <dbReference type="ARBA" id="ARBA00022777"/>
    </source>
</evidence>
<dbReference type="GO" id="GO:0000155">
    <property type="term" value="F:phosphorelay sensor kinase activity"/>
    <property type="evidence" value="ECO:0007669"/>
    <property type="project" value="InterPro"/>
</dbReference>
<keyword evidence="6" id="KW-0808">Transferase</keyword>
<dbReference type="Gene3D" id="6.10.340.10">
    <property type="match status" value="1"/>
</dbReference>
<dbReference type="InterPro" id="IPR036890">
    <property type="entry name" value="HATPase_C_sf"/>
</dbReference>
<proteinExistence type="predicted"/>
<evidence type="ECO:0000313" key="14">
    <source>
        <dbReference type="Proteomes" id="UP000029278"/>
    </source>
</evidence>
<reference evidence="13 14" key="1">
    <citation type="submission" date="2014-04" db="EMBL/GenBank/DDBJ databases">
        <authorList>
            <person name="Bishop-Lilly K.A."/>
            <person name="Broomall S.M."/>
            <person name="Chain P.S."/>
            <person name="Chertkov O."/>
            <person name="Coyne S.R."/>
            <person name="Daligault H.E."/>
            <person name="Davenport K.W."/>
            <person name="Erkkila T."/>
            <person name="Frey K.G."/>
            <person name="Gibbons H.S."/>
            <person name="Gu W."/>
            <person name="Jaissle J."/>
            <person name="Johnson S.L."/>
            <person name="Koroleva G.I."/>
            <person name="Ladner J.T."/>
            <person name="Lo C.-C."/>
            <person name="Minogue T.D."/>
            <person name="Munk C."/>
            <person name="Palacios G.F."/>
            <person name="Redden C.L."/>
            <person name="Rosenzweig C.N."/>
            <person name="Scholz M.B."/>
            <person name="Teshima H."/>
            <person name="Xu Y."/>
        </authorList>
    </citation>
    <scope>NUCLEOTIDE SEQUENCE [LARGE SCALE GENOMIC DNA]</scope>
    <source>
        <strain evidence="13 14">8244</strain>
    </source>
</reference>
<dbReference type="Pfam" id="PF06580">
    <property type="entry name" value="His_kinase"/>
    <property type="match status" value="1"/>
</dbReference>
<dbReference type="PANTHER" id="PTHR34220:SF7">
    <property type="entry name" value="SENSOR HISTIDINE KINASE YPDA"/>
    <property type="match status" value="1"/>
</dbReference>
<protein>
    <recommendedName>
        <fullName evidence="3">histidine kinase</fullName>
        <ecNumber evidence="3">2.7.13.3</ecNumber>
    </recommendedName>
</protein>
<evidence type="ECO:0000256" key="5">
    <source>
        <dbReference type="ARBA" id="ARBA00022553"/>
    </source>
</evidence>
<dbReference type="Proteomes" id="UP000029278">
    <property type="component" value="Unassembled WGS sequence"/>
</dbReference>
<feature type="domain" description="HAMP" evidence="12">
    <location>
        <begin position="318"/>
        <end position="370"/>
    </location>
</feature>
<dbReference type="HOGENOM" id="CLU_020473_6_0_9"/>
<comment type="subcellular location">
    <subcellularLocation>
        <location evidence="2">Cell membrane</location>
        <topology evidence="2">Multi-pass membrane protein</topology>
    </subcellularLocation>
</comment>
<dbReference type="InterPro" id="IPR003660">
    <property type="entry name" value="HAMP_dom"/>
</dbReference>
<dbReference type="PRINTS" id="PR00344">
    <property type="entry name" value="BCTRLSENSOR"/>
</dbReference>
<keyword evidence="11" id="KW-1133">Transmembrane helix</keyword>
<evidence type="ECO:0000256" key="3">
    <source>
        <dbReference type="ARBA" id="ARBA00012438"/>
    </source>
</evidence>
<gene>
    <name evidence="13" type="ORF">DJ90_4628</name>
</gene>
<dbReference type="STRING" id="44252.DJ90_4628"/>
<dbReference type="InterPro" id="IPR050640">
    <property type="entry name" value="Bact_2-comp_sensor_kinase"/>
</dbReference>
<dbReference type="SMART" id="SM00387">
    <property type="entry name" value="HATPase_c"/>
    <property type="match status" value="1"/>
</dbReference>
<dbReference type="GeneID" id="77009747"/>
<name>A0A090Z9J7_PAEMA</name>
<sequence length="682" mass="74930">MRGWLTSSLQRRLSVVIAGSMIVPMLALGLFAFLISSNITEEKTKLTGSDMLKQMDANLRFMLEDIETLSIFLIGERDLQAYLSRNEDVEAERTALVGRMTNLAASKHYIANIAVYPERFDVGLSTATWYESELPAAAKEAIAAGGKRWSDVYRIRDYAGDTQVITLFRSIRSIYDFRRLGWLAISLDEREVSRNWNAPDFGQGAGRIELISAEGTILSSADKSRLGRPLAAYAPGLLALLTEDAGRQQNGSGSVIYGEGGGKSTVLYRREPLTGWILLGTVPYEQYHAENRYILTLTAAVVGVSVAVCAALIWLTVRRITRPLRVLTRHLSRIDPERPLPRFPVATDDEIGRLGRSYNMLGAHIERLKREVIRGEARKKEADLRALQAQINPHFLYNTLSSIHWIALMADEKRIAEMVEGLSDFLRISLNQGKEYCPVEQELAHIRNYARVQSIRFPDKFAVDYIVDEGLLDKWMLKLLLQPLVENALIHGIQKREGPGTITVLIQREGRRMKVAVLDDGPGMTSERLAEVRRVLELRTRGGAVPAAVRETRERAAAAVAQGAVAAVAHGAAGAAVRGAAAGGGLETRSGAAAPAVRETQEEAGYDGGQMARSEANPDPDPDPDTVRDAPGEAVPNTGYGLGNVHERLLLHYGRDSGLEVDSREGEGTEVSFSIPIMEVSP</sequence>
<evidence type="ECO:0000256" key="4">
    <source>
        <dbReference type="ARBA" id="ARBA00022475"/>
    </source>
</evidence>
<dbReference type="Pfam" id="PF00672">
    <property type="entry name" value="HAMP"/>
    <property type="match status" value="1"/>
</dbReference>
<comment type="catalytic activity">
    <reaction evidence="1">
        <text>ATP + protein L-histidine = ADP + protein N-phospho-L-histidine.</text>
        <dbReference type="EC" id="2.7.13.3"/>
    </reaction>
</comment>
<organism evidence="13 14">
    <name type="scientific">Paenibacillus macerans</name>
    <name type="common">Bacillus macerans</name>
    <dbReference type="NCBI Taxonomy" id="44252"/>
    <lineage>
        <taxon>Bacteria</taxon>
        <taxon>Bacillati</taxon>
        <taxon>Bacillota</taxon>
        <taxon>Bacilli</taxon>
        <taxon>Bacillales</taxon>
        <taxon>Paenibacillaceae</taxon>
        <taxon>Paenibacillus</taxon>
    </lineage>
</organism>
<evidence type="ECO:0000256" key="9">
    <source>
        <dbReference type="ARBA" id="ARBA00023136"/>
    </source>
</evidence>